<reference evidence="2" key="1">
    <citation type="submission" date="2022-03" db="EMBL/GenBank/DDBJ databases">
        <title>Draft genome sequence of Aduncisulcus paluster, a free-living microaerophilic Fornicata.</title>
        <authorList>
            <person name="Yuyama I."/>
            <person name="Kume K."/>
            <person name="Tamura T."/>
            <person name="Inagaki Y."/>
            <person name="Hashimoto T."/>
        </authorList>
    </citation>
    <scope>NUCLEOTIDE SEQUENCE</scope>
    <source>
        <strain evidence="2">NY0171</strain>
    </source>
</reference>
<dbReference type="Proteomes" id="UP001057375">
    <property type="component" value="Unassembled WGS sequence"/>
</dbReference>
<organism evidence="2 3">
    <name type="scientific">Aduncisulcus paluster</name>
    <dbReference type="NCBI Taxonomy" id="2918883"/>
    <lineage>
        <taxon>Eukaryota</taxon>
        <taxon>Metamonada</taxon>
        <taxon>Carpediemonas-like organisms</taxon>
        <taxon>Aduncisulcus</taxon>
    </lineage>
</organism>
<evidence type="ECO:0000313" key="2">
    <source>
        <dbReference type="EMBL" id="GKT29659.1"/>
    </source>
</evidence>
<gene>
    <name evidence="2" type="ORF">ADUPG1_005312</name>
</gene>
<evidence type="ECO:0000256" key="1">
    <source>
        <dbReference type="SAM" id="MobiDB-lite"/>
    </source>
</evidence>
<accession>A0ABQ5KDW1</accession>
<dbReference type="EMBL" id="BQXS01008425">
    <property type="protein sequence ID" value="GKT29659.1"/>
    <property type="molecule type" value="Genomic_DNA"/>
</dbReference>
<feature type="region of interest" description="Disordered" evidence="1">
    <location>
        <begin position="1"/>
        <end position="27"/>
    </location>
</feature>
<evidence type="ECO:0000313" key="3">
    <source>
        <dbReference type="Proteomes" id="UP001057375"/>
    </source>
</evidence>
<feature type="non-terminal residue" evidence="2">
    <location>
        <position position="27"/>
    </location>
</feature>
<keyword evidence="3" id="KW-1185">Reference proteome</keyword>
<comment type="caution">
    <text evidence="2">The sequence shown here is derived from an EMBL/GenBank/DDBJ whole genome shotgun (WGS) entry which is preliminary data.</text>
</comment>
<sequence length="27" mass="2968">MPQDGGTDNQLLTLTQLGMSSESLRQF</sequence>
<protein>
    <submittedName>
        <fullName evidence="2">Uncharacterized protein</fullName>
    </submittedName>
</protein>
<proteinExistence type="predicted"/>
<name>A0ABQ5KDW1_9EUKA</name>